<evidence type="ECO:0000313" key="1">
    <source>
        <dbReference type="EMBL" id="TDQ22763.1"/>
    </source>
</evidence>
<protein>
    <submittedName>
        <fullName evidence="1">Uncharacterized protein</fullName>
    </submittedName>
</protein>
<gene>
    <name evidence="1" type="ORF">DFQ07_2781</name>
</gene>
<accession>A0A4R6TE82</accession>
<organism evidence="1 2">
    <name type="scientific">Tenacibaculum caenipelagi</name>
    <dbReference type="NCBI Taxonomy" id="1325435"/>
    <lineage>
        <taxon>Bacteria</taxon>
        <taxon>Pseudomonadati</taxon>
        <taxon>Bacteroidota</taxon>
        <taxon>Flavobacteriia</taxon>
        <taxon>Flavobacteriales</taxon>
        <taxon>Flavobacteriaceae</taxon>
        <taxon>Tenacibaculum</taxon>
    </lineage>
</organism>
<reference evidence="1 2" key="1">
    <citation type="submission" date="2019-03" db="EMBL/GenBank/DDBJ databases">
        <title>Genomic Encyclopedia of Type Strains, Phase III (KMG-III): the genomes of soil and plant-associated and newly described type strains.</title>
        <authorList>
            <person name="Whitman W."/>
        </authorList>
    </citation>
    <scope>NUCLEOTIDE SEQUENCE [LARGE SCALE GENOMIC DNA]</scope>
    <source>
        <strain evidence="1 2">CECT 8283</strain>
    </source>
</reference>
<dbReference type="OrthoDB" id="10003682at2"/>
<evidence type="ECO:0000313" key="2">
    <source>
        <dbReference type="Proteomes" id="UP000295390"/>
    </source>
</evidence>
<keyword evidence="2" id="KW-1185">Reference proteome</keyword>
<name>A0A4R6TE82_9FLAO</name>
<dbReference type="EMBL" id="SNYH01000006">
    <property type="protein sequence ID" value="TDQ22763.1"/>
    <property type="molecule type" value="Genomic_DNA"/>
</dbReference>
<proteinExistence type="predicted"/>
<sequence>MKAKHFKKLRKQLKWYDVDTTYGLFGDFKGDSWHTVLAKNPKQACYRLQKRGIGRNLTVGSISKEMWARFRVKLTESSNHWRNISYFG</sequence>
<comment type="caution">
    <text evidence="1">The sequence shown here is derived from an EMBL/GenBank/DDBJ whole genome shotgun (WGS) entry which is preliminary data.</text>
</comment>
<dbReference type="Proteomes" id="UP000295390">
    <property type="component" value="Unassembled WGS sequence"/>
</dbReference>
<dbReference type="RefSeq" id="WP_133537741.1">
    <property type="nucleotide sequence ID" value="NZ_SNYH01000006.1"/>
</dbReference>
<dbReference type="AlphaFoldDB" id="A0A4R6TE82"/>